<keyword evidence="6" id="KW-0539">Nucleus</keyword>
<feature type="active site" description="Proton donor/acceptor" evidence="10">
    <location>
        <position position="266"/>
    </location>
</feature>
<evidence type="ECO:0000256" key="7">
    <source>
        <dbReference type="ARBA" id="ARBA00023315"/>
    </source>
</evidence>
<dbReference type="Gene3D" id="3.40.630.30">
    <property type="match status" value="1"/>
</dbReference>
<dbReference type="OMA" id="WTCDAND"/>
<reference evidence="15" key="2">
    <citation type="journal article" date="2007" name="Science">
        <title>Genome sequence of Aedes aegypti, a major arbovirus vector.</title>
        <authorList>
            <person name="Nene V."/>
            <person name="Wortman J.R."/>
            <person name="Lawson D."/>
            <person name="Haas B."/>
            <person name="Kodira C."/>
            <person name="Tu Z.J."/>
            <person name="Loftus B."/>
            <person name="Xi Z."/>
            <person name="Megy K."/>
            <person name="Grabherr M."/>
            <person name="Ren Q."/>
            <person name="Zdobnov E.M."/>
            <person name="Lobo N.F."/>
            <person name="Campbell K.S."/>
            <person name="Brown S.E."/>
            <person name="Bonaldo M.F."/>
            <person name="Zhu J."/>
            <person name="Sinkins S.P."/>
            <person name="Hogenkamp D.G."/>
            <person name="Amedeo P."/>
            <person name="Arensburger P."/>
            <person name="Atkinson P.W."/>
            <person name="Bidwell S."/>
            <person name="Biedler J."/>
            <person name="Birney E."/>
            <person name="Bruggner R.V."/>
            <person name="Costas J."/>
            <person name="Coy M.R."/>
            <person name="Crabtree J."/>
            <person name="Crawford M."/>
            <person name="Debruyn B."/>
            <person name="Decaprio D."/>
            <person name="Eiglmeier K."/>
            <person name="Eisenstadt E."/>
            <person name="El-Dorry H."/>
            <person name="Gelbart W.M."/>
            <person name="Gomes S.L."/>
            <person name="Hammond M."/>
            <person name="Hannick L.I."/>
            <person name="Hogan J.R."/>
            <person name="Holmes M.H."/>
            <person name="Jaffe D."/>
            <person name="Johnston J.S."/>
            <person name="Kennedy R.C."/>
            <person name="Koo H."/>
            <person name="Kravitz S."/>
            <person name="Kriventseva E.V."/>
            <person name="Kulp D."/>
            <person name="Labutti K."/>
            <person name="Lee E."/>
            <person name="Li S."/>
            <person name="Lovin D.D."/>
            <person name="Mao C."/>
            <person name="Mauceli E."/>
            <person name="Menck C.F."/>
            <person name="Miller J.R."/>
            <person name="Montgomery P."/>
            <person name="Mori A."/>
            <person name="Nascimento A.L."/>
            <person name="Naveira H.F."/>
            <person name="Nusbaum C."/>
            <person name="O'leary S."/>
            <person name="Orvis J."/>
            <person name="Pertea M."/>
            <person name="Quesneville H."/>
            <person name="Reidenbach K.R."/>
            <person name="Rogers Y.H."/>
            <person name="Roth C.W."/>
            <person name="Schneider J.R."/>
            <person name="Schatz M."/>
            <person name="Shumway M."/>
            <person name="Stanke M."/>
            <person name="Stinson E.O."/>
            <person name="Tubio J.M."/>
            <person name="Vanzee J.P."/>
            <person name="Verjovski-Almeida S."/>
            <person name="Werner D."/>
            <person name="White O."/>
            <person name="Wyder S."/>
            <person name="Zeng Q."/>
            <person name="Zhao Q."/>
            <person name="Zhao Y."/>
            <person name="Hill C.A."/>
            <person name="Raikhel A.S."/>
            <person name="Soares M.B."/>
            <person name="Knudson D.L."/>
            <person name="Lee N.H."/>
            <person name="Galagan J."/>
            <person name="Salzberg S.L."/>
            <person name="Paulsen I.T."/>
            <person name="Dimopoulos G."/>
            <person name="Collins F.H."/>
            <person name="Birren B."/>
            <person name="Fraser-Liggett C.M."/>
            <person name="Severson D.W."/>
        </authorList>
    </citation>
    <scope>NUCLEOTIDE SEQUENCE [LARGE SCALE GENOMIC DNA]</scope>
    <source>
        <strain evidence="15">Liverpool</strain>
    </source>
</reference>
<dbReference type="SUPFAM" id="SSF55729">
    <property type="entry name" value="Acyl-CoA N-acyltransferases (Nat)"/>
    <property type="match status" value="1"/>
</dbReference>
<feature type="domain" description="Histone acetyl transferase HAT1 N-terminal" evidence="13">
    <location>
        <begin position="11"/>
        <end position="176"/>
    </location>
</feature>
<dbReference type="InterPro" id="IPR019467">
    <property type="entry name" value="Hat1_N"/>
</dbReference>
<gene>
    <name evidence="15" type="ORF">AaeL_AAEL006177</name>
</gene>
<dbReference type="EC" id="2.3.1.48" evidence="3 9"/>
<organism evidence="15 16">
    <name type="scientific">Aedes aegypti</name>
    <name type="common">Yellowfever mosquito</name>
    <name type="synonym">Culex aegypti</name>
    <dbReference type="NCBI Taxonomy" id="7159"/>
    <lineage>
        <taxon>Eukaryota</taxon>
        <taxon>Metazoa</taxon>
        <taxon>Ecdysozoa</taxon>
        <taxon>Arthropoda</taxon>
        <taxon>Hexapoda</taxon>
        <taxon>Insecta</taxon>
        <taxon>Pterygota</taxon>
        <taxon>Neoptera</taxon>
        <taxon>Endopterygota</taxon>
        <taxon>Diptera</taxon>
        <taxon>Nematocera</taxon>
        <taxon>Culicoidea</taxon>
        <taxon>Culicidae</taxon>
        <taxon>Culicinae</taxon>
        <taxon>Aedini</taxon>
        <taxon>Aedes</taxon>
        <taxon>Stegomyia</taxon>
    </lineage>
</organism>
<dbReference type="HOGENOM" id="CLU_036024_0_0_1"/>
<dbReference type="GO" id="GO:0004402">
    <property type="term" value="F:histone acetyltransferase activity"/>
    <property type="evidence" value="ECO:0007669"/>
    <property type="project" value="UniProtKB-UniRule"/>
</dbReference>
<dbReference type="InterPro" id="IPR016181">
    <property type="entry name" value="Acyl_CoA_acyltransferase"/>
</dbReference>
<dbReference type="Pfam" id="PF21183">
    <property type="entry name" value="HAT1_C"/>
    <property type="match status" value="1"/>
</dbReference>
<evidence type="ECO:0000256" key="12">
    <source>
        <dbReference type="PIRSR" id="PIRSR038084-3"/>
    </source>
</evidence>
<dbReference type="Gene3D" id="3.90.360.10">
    <property type="entry name" value="Histone acetyl transferase 1 (HAT1), N-terminal domain"/>
    <property type="match status" value="1"/>
</dbReference>
<dbReference type="InterPro" id="IPR013523">
    <property type="entry name" value="Hist_AcTrfase_HAT1_C"/>
</dbReference>
<evidence type="ECO:0000313" key="16">
    <source>
        <dbReference type="Proteomes" id="UP000682892"/>
    </source>
</evidence>
<feature type="region of interest" description="Interaction with histone H4 N-terminus" evidence="11">
    <location>
        <begin position="47"/>
        <end position="49"/>
    </location>
</feature>
<feature type="binding site" evidence="11">
    <location>
        <begin position="237"/>
        <end position="243"/>
    </location>
    <ligand>
        <name>acetyl-CoA</name>
        <dbReference type="ChEBI" id="CHEBI:57288"/>
    </ligand>
</feature>
<dbReference type="Proteomes" id="UP000682892">
    <property type="component" value="Unassembled WGS sequence"/>
</dbReference>
<dbReference type="PIRSF" id="PIRSF038084">
    <property type="entry name" value="HAT-B_cat"/>
    <property type="match status" value="1"/>
</dbReference>
<dbReference type="GO" id="GO:0031509">
    <property type="term" value="P:subtelomeric heterochromatin formation"/>
    <property type="evidence" value="ECO:0007669"/>
    <property type="project" value="InterPro"/>
</dbReference>
<accession>A0A1S4FCY6</accession>
<dbReference type="InterPro" id="IPR017380">
    <property type="entry name" value="Hist_AcTrfase_B-typ_cat-su"/>
</dbReference>
<evidence type="ECO:0000256" key="3">
    <source>
        <dbReference type="ARBA" id="ARBA00013184"/>
    </source>
</evidence>
<evidence type="ECO:0000259" key="13">
    <source>
        <dbReference type="Pfam" id="PF10394"/>
    </source>
</evidence>
<evidence type="ECO:0000256" key="4">
    <source>
        <dbReference type="ARBA" id="ARBA00021268"/>
    </source>
</evidence>
<feature type="region of interest" description="Interaction with histone H4 N-terminus" evidence="11">
    <location>
        <begin position="214"/>
        <end position="216"/>
    </location>
</feature>
<evidence type="ECO:0000313" key="15">
    <source>
        <dbReference type="EMBL" id="EAT42263.1"/>
    </source>
</evidence>
<comment type="catalytic activity">
    <reaction evidence="8 9">
        <text>L-lysyl-[protein] + acetyl-CoA = N(6)-acetyl-L-lysyl-[protein] + CoA + H(+)</text>
        <dbReference type="Rhea" id="RHEA:45948"/>
        <dbReference type="Rhea" id="RHEA-COMP:9752"/>
        <dbReference type="Rhea" id="RHEA-COMP:10731"/>
        <dbReference type="ChEBI" id="CHEBI:15378"/>
        <dbReference type="ChEBI" id="CHEBI:29969"/>
        <dbReference type="ChEBI" id="CHEBI:57287"/>
        <dbReference type="ChEBI" id="CHEBI:57288"/>
        <dbReference type="ChEBI" id="CHEBI:61930"/>
        <dbReference type="EC" id="2.3.1.48"/>
    </reaction>
</comment>
<evidence type="ECO:0000256" key="10">
    <source>
        <dbReference type="PIRSR" id="PIRSR038084-1"/>
    </source>
</evidence>
<feature type="site" description="Interaction with histone H4 N-terminus" evidence="12">
    <location>
        <position position="187"/>
    </location>
</feature>
<dbReference type="OrthoDB" id="10253098at2759"/>
<evidence type="ECO:0000256" key="8">
    <source>
        <dbReference type="ARBA" id="ARBA00048017"/>
    </source>
</evidence>
<keyword evidence="5 9" id="KW-0808">Transferase</keyword>
<comment type="similarity">
    <text evidence="2 9">Belongs to the HAT1 family.</text>
</comment>
<dbReference type="CTD" id="8520"/>
<dbReference type="AlphaFoldDB" id="A0A1S4FCY6"/>
<evidence type="ECO:0000259" key="14">
    <source>
        <dbReference type="Pfam" id="PF21183"/>
    </source>
</evidence>
<dbReference type="GO" id="GO:0000781">
    <property type="term" value="C:chromosome, telomeric region"/>
    <property type="evidence" value="ECO:0007669"/>
    <property type="project" value="GOC"/>
</dbReference>
<evidence type="ECO:0000256" key="1">
    <source>
        <dbReference type="ARBA" id="ARBA00004123"/>
    </source>
</evidence>
<feature type="domain" description="Histone acetyltransferase type B catalytic subunit C-terminal" evidence="14">
    <location>
        <begin position="276"/>
        <end position="327"/>
    </location>
</feature>
<evidence type="ECO:0000256" key="6">
    <source>
        <dbReference type="ARBA" id="ARBA00023242"/>
    </source>
</evidence>
<dbReference type="GO" id="GO:0042393">
    <property type="term" value="F:histone binding"/>
    <property type="evidence" value="ECO:0007669"/>
    <property type="project" value="InterPro"/>
</dbReference>
<sequence length="410" mass="47883">MTAISSLQNFVTDALECTQFRLIRDDADFEDESVAFHPEMAHQIFGEQESIFGYRDLQIDVCFAASSLDIYFNIKYSKKVDEVCSEGVKPDDVEKALAEIVEDGCYYTNLEEYKKVVKAKTESFKPFGEKVDEFQISSGTADGGTRTFEVYVSDVNDKEFLKFHSRLESFSFWFIDAFSRVEHDPLWLFFMVYEKYSNNNNETRYATAGYFTVYQYFSYPQFIRPRVSQILVLPPFQKLGIASRLIEETVFKYFVPKENVADITYEQPTDIVQHIRSVSDAKRCMTLPSFAKEHLLAGFSKSMLRDAKEKFKINPKQCRVIYEILRLGVTDLKNETEYRKYRVEVKKRLNLNDSKNRRELMRLQKKGVDVSGAFSILPSLEDRIEQLHAAYKEVEKVYHQVLKKINSIRE</sequence>
<protein>
    <recommendedName>
        <fullName evidence="4 9">Histone acetyltransferase type B catalytic subunit</fullName>
        <ecNumber evidence="3 9">2.3.1.48</ecNumber>
    </recommendedName>
</protein>
<evidence type="ECO:0000256" key="2">
    <source>
        <dbReference type="ARBA" id="ARBA00010543"/>
    </source>
</evidence>
<dbReference type="Pfam" id="PF10394">
    <property type="entry name" value="Hat1_N"/>
    <property type="match status" value="1"/>
</dbReference>
<dbReference type="InterPro" id="IPR048776">
    <property type="entry name" value="HAT1_C"/>
</dbReference>
<dbReference type="InterPro" id="IPR037113">
    <property type="entry name" value="Hat1_N_sf"/>
</dbReference>
<name>A0A1S4FCY6_AEDAE</name>
<dbReference type="KEGG" id="aag:5567592"/>
<keyword evidence="7 9" id="KW-0012">Acyltransferase</keyword>
<comment type="subcellular location">
    <subcellularLocation>
        <location evidence="1">Nucleus</location>
    </subcellularLocation>
</comment>
<evidence type="ECO:0000256" key="9">
    <source>
        <dbReference type="PIRNR" id="PIRNR038084"/>
    </source>
</evidence>
<evidence type="ECO:0000256" key="11">
    <source>
        <dbReference type="PIRSR" id="PIRSR038084-2"/>
    </source>
</evidence>
<proteinExistence type="inferred from homology"/>
<reference evidence="15" key="3">
    <citation type="submission" date="2012-09" db="EMBL/GenBank/DDBJ databases">
        <authorList>
            <consortium name="VectorBase"/>
        </authorList>
    </citation>
    <scope>NUCLEOTIDE SEQUENCE</scope>
    <source>
        <strain evidence="15">Liverpool</strain>
    </source>
</reference>
<dbReference type="PANTHER" id="PTHR12046">
    <property type="entry name" value="HISTONE ACETYLTRANSFERASE TYPE B CATALYTIC SUBUNIT"/>
    <property type="match status" value="1"/>
</dbReference>
<dbReference type="Gene3D" id="1.10.10.390">
    <property type="match status" value="1"/>
</dbReference>
<dbReference type="GO" id="GO:0005634">
    <property type="term" value="C:nucleus"/>
    <property type="evidence" value="ECO:0007669"/>
    <property type="project" value="UniProtKB-SubCell"/>
</dbReference>
<evidence type="ECO:0000256" key="5">
    <source>
        <dbReference type="ARBA" id="ARBA00022679"/>
    </source>
</evidence>
<reference evidence="15" key="1">
    <citation type="submission" date="2005-10" db="EMBL/GenBank/DDBJ databases">
        <authorList>
            <person name="Loftus B.J."/>
            <person name="Nene V.M."/>
            <person name="Hannick L.I."/>
            <person name="Bidwell S."/>
            <person name="Haas B."/>
            <person name="Amedeo P."/>
            <person name="Orvis J."/>
            <person name="Wortman J.R."/>
            <person name="White O.R."/>
            <person name="Salzberg S."/>
            <person name="Shumway M."/>
            <person name="Koo H."/>
            <person name="Zhao Y."/>
            <person name="Holmes M."/>
            <person name="Miller J."/>
            <person name="Schatz M."/>
            <person name="Pop M."/>
            <person name="Pai G."/>
            <person name="Utterback T."/>
            <person name="Rogers Y.-H."/>
            <person name="Kravitz S."/>
            <person name="Fraser C.M."/>
        </authorList>
    </citation>
    <scope>NUCLEOTIDE SEQUENCE</scope>
    <source>
        <strain evidence="15">Liverpool</strain>
    </source>
</reference>
<dbReference type="EMBL" id="CH477378">
    <property type="protein sequence ID" value="EAT42263.1"/>
    <property type="molecule type" value="Genomic_DNA"/>
</dbReference>